<dbReference type="AlphaFoldDB" id="A0A1T5IGN1"/>
<dbReference type="PROSITE" id="PS01124">
    <property type="entry name" value="HTH_ARAC_FAMILY_2"/>
    <property type="match status" value="1"/>
</dbReference>
<accession>A0A1T5IGN1</accession>
<keyword evidence="2 5" id="KW-0238">DNA-binding</keyword>
<evidence type="ECO:0000259" key="4">
    <source>
        <dbReference type="PROSITE" id="PS01124"/>
    </source>
</evidence>
<keyword evidence="1" id="KW-0805">Transcription regulation</keyword>
<dbReference type="EMBL" id="FUZP01000001">
    <property type="protein sequence ID" value="SKC38240.1"/>
    <property type="molecule type" value="Genomic_DNA"/>
</dbReference>
<dbReference type="GO" id="GO:0043565">
    <property type="term" value="F:sequence-specific DNA binding"/>
    <property type="evidence" value="ECO:0007669"/>
    <property type="project" value="InterPro"/>
</dbReference>
<dbReference type="SUPFAM" id="SSF46689">
    <property type="entry name" value="Homeodomain-like"/>
    <property type="match status" value="1"/>
</dbReference>
<dbReference type="Proteomes" id="UP000190857">
    <property type="component" value="Unassembled WGS sequence"/>
</dbReference>
<organism evidence="5 6">
    <name type="scientific">Okibacterium fritillariae</name>
    <dbReference type="NCBI Taxonomy" id="123320"/>
    <lineage>
        <taxon>Bacteria</taxon>
        <taxon>Bacillati</taxon>
        <taxon>Actinomycetota</taxon>
        <taxon>Actinomycetes</taxon>
        <taxon>Micrococcales</taxon>
        <taxon>Microbacteriaceae</taxon>
        <taxon>Okibacterium</taxon>
    </lineage>
</organism>
<dbReference type="PANTHER" id="PTHR46796">
    <property type="entry name" value="HTH-TYPE TRANSCRIPTIONAL ACTIVATOR RHAS-RELATED"/>
    <property type="match status" value="1"/>
</dbReference>
<dbReference type="SMART" id="SM00342">
    <property type="entry name" value="HTH_ARAC"/>
    <property type="match status" value="1"/>
</dbReference>
<dbReference type="RefSeq" id="WP_079726647.1">
    <property type="nucleotide sequence ID" value="NZ_FUZP01000001.1"/>
</dbReference>
<proteinExistence type="predicted"/>
<dbReference type="OrthoDB" id="5464689at2"/>
<reference evidence="5 6" key="1">
    <citation type="submission" date="2017-02" db="EMBL/GenBank/DDBJ databases">
        <authorList>
            <person name="Peterson S.W."/>
        </authorList>
    </citation>
    <scope>NUCLEOTIDE SEQUENCE [LARGE SCALE GENOMIC DNA]</scope>
    <source>
        <strain evidence="5 6">VKM Ac-2059</strain>
    </source>
</reference>
<dbReference type="InterPro" id="IPR050204">
    <property type="entry name" value="AraC_XylS_family_regulators"/>
</dbReference>
<dbReference type="Pfam" id="PF12833">
    <property type="entry name" value="HTH_18"/>
    <property type="match status" value="1"/>
</dbReference>
<evidence type="ECO:0000313" key="5">
    <source>
        <dbReference type="EMBL" id="SKC38240.1"/>
    </source>
</evidence>
<dbReference type="GO" id="GO:0003700">
    <property type="term" value="F:DNA-binding transcription factor activity"/>
    <property type="evidence" value="ECO:0007669"/>
    <property type="project" value="InterPro"/>
</dbReference>
<dbReference type="InterPro" id="IPR009057">
    <property type="entry name" value="Homeodomain-like_sf"/>
</dbReference>
<keyword evidence="6" id="KW-1185">Reference proteome</keyword>
<protein>
    <submittedName>
        <fullName evidence="5">AraC-type DNA-binding protein</fullName>
    </submittedName>
</protein>
<dbReference type="Gene3D" id="1.10.10.60">
    <property type="entry name" value="Homeodomain-like"/>
    <property type="match status" value="1"/>
</dbReference>
<name>A0A1T5IGN1_9MICO</name>
<dbReference type="InterPro" id="IPR018060">
    <property type="entry name" value="HTH_AraC"/>
</dbReference>
<sequence length="314" mass="35354">MDRRVVNFRFKTASPDEASAHLTKRYSRFRIQAADPRAFGFEHTALGDDNFTIERLTFQARATATMDVTPRFVVGHLLGGRWSLTAGQQNLDVRTPVLYPHREVEHTWHDLHLGLVTIAPEEVIEIARLLGAGPRFAFTGNNPIDTESANVWQAAVQHANRDVLSNPEFMANPLVREEARRTLILALLRTFPNNTMDGPRQPDVGAAPASVRRAVQYIEDNAHAVVDIRGIAEASGLSVRGIQAAFRRTFDMSPLTYLRMVRLEAVRKELRALERDDEGTVSSVAHTWGFVHLGRFAAQYRERFGEPPSTTRHR</sequence>
<dbReference type="PANTHER" id="PTHR46796:SF12">
    <property type="entry name" value="HTH-TYPE DNA-BINDING TRANSCRIPTIONAL ACTIVATOR EUTR"/>
    <property type="match status" value="1"/>
</dbReference>
<evidence type="ECO:0000256" key="3">
    <source>
        <dbReference type="ARBA" id="ARBA00023163"/>
    </source>
</evidence>
<evidence type="ECO:0000256" key="1">
    <source>
        <dbReference type="ARBA" id="ARBA00023015"/>
    </source>
</evidence>
<dbReference type="STRING" id="123320.SAMN06309945_0425"/>
<evidence type="ECO:0000313" key="6">
    <source>
        <dbReference type="Proteomes" id="UP000190857"/>
    </source>
</evidence>
<gene>
    <name evidence="5" type="ORF">SAMN06309945_0425</name>
</gene>
<evidence type="ECO:0000256" key="2">
    <source>
        <dbReference type="ARBA" id="ARBA00023125"/>
    </source>
</evidence>
<keyword evidence="3" id="KW-0804">Transcription</keyword>
<feature type="domain" description="HTH araC/xylS-type" evidence="4">
    <location>
        <begin position="212"/>
        <end position="314"/>
    </location>
</feature>